<reference evidence="2" key="2">
    <citation type="submission" date="2014-07" db="EMBL/GenBank/DDBJ databases">
        <authorList>
            <person name="Hull J."/>
        </authorList>
    </citation>
    <scope>NUCLEOTIDE SEQUENCE</scope>
</reference>
<dbReference type="Pfam" id="PF00078">
    <property type="entry name" value="RVT_1"/>
    <property type="match status" value="1"/>
</dbReference>
<keyword evidence="2" id="KW-0808">Transferase</keyword>
<reference evidence="2" key="1">
    <citation type="journal article" date="2014" name="PLoS ONE">
        <title>Transcriptome-Based Identification of ABC Transporters in the Western Tarnished Plant Bug Lygus hesperus.</title>
        <authorList>
            <person name="Hull J.J."/>
            <person name="Chaney K."/>
            <person name="Geib S.M."/>
            <person name="Fabrick J.A."/>
            <person name="Brent C.S."/>
            <person name="Walsh D."/>
            <person name="Lavine L.C."/>
        </authorList>
    </citation>
    <scope>NUCLEOTIDE SEQUENCE</scope>
</reference>
<feature type="non-terminal residue" evidence="2">
    <location>
        <position position="1"/>
    </location>
</feature>
<dbReference type="InterPro" id="IPR043502">
    <property type="entry name" value="DNA/RNA_pol_sf"/>
</dbReference>
<dbReference type="AlphaFoldDB" id="A0A0A9YFV1"/>
<evidence type="ECO:0000313" key="2">
    <source>
        <dbReference type="EMBL" id="JAG31039.1"/>
    </source>
</evidence>
<organism evidence="2">
    <name type="scientific">Lygus hesperus</name>
    <name type="common">Western plant bug</name>
    <dbReference type="NCBI Taxonomy" id="30085"/>
    <lineage>
        <taxon>Eukaryota</taxon>
        <taxon>Metazoa</taxon>
        <taxon>Ecdysozoa</taxon>
        <taxon>Arthropoda</taxon>
        <taxon>Hexapoda</taxon>
        <taxon>Insecta</taxon>
        <taxon>Pterygota</taxon>
        <taxon>Neoptera</taxon>
        <taxon>Paraneoptera</taxon>
        <taxon>Hemiptera</taxon>
        <taxon>Heteroptera</taxon>
        <taxon>Panheteroptera</taxon>
        <taxon>Cimicomorpha</taxon>
        <taxon>Miridae</taxon>
        <taxon>Mirini</taxon>
        <taxon>Lygus</taxon>
    </lineage>
</organism>
<evidence type="ECO:0000259" key="1">
    <source>
        <dbReference type="PROSITE" id="PS50878"/>
    </source>
</evidence>
<proteinExistence type="predicted"/>
<feature type="domain" description="Reverse transcriptase" evidence="1">
    <location>
        <begin position="1"/>
        <end position="183"/>
    </location>
</feature>
<keyword evidence="2" id="KW-0548">Nucleotidyltransferase</keyword>
<sequence length="392" mass="44343">RHGFSCSTALFKSTEDIQQGFDGSLFTVDVLLDFANAFGSVDHKLLIYKLKNYYNFNSTFCSLIDSFLSNRSQFVKCGSSVSTPLPVSYGVPQGSILGLILFSIFINDLPKCLNHSNHILFADDLQLYYQCKPDDLSQAIDLINQDLSNVNIWAINNGISLNNLKTKCILFSRSPIDNLALLPTPILNNTSVPYCTSVKNLGLMMDSQLKWSEHITLICRRTYYALSLMQPFKHFISVNVKRHLVMNLILPYFTYSDIVFSADLRCDAQKRLTVAFNACIRFISNIRRREHVTPHYGALLNCSITSYMKLDLLCFIFKFLKGVAPPYLSHLFTAARSLRSKQLLMPQHSAALSRSVGITGVRWWNALPRTVREAASYSAFRRGCLAHLSENN</sequence>
<dbReference type="EMBL" id="GBHO01012565">
    <property type="protein sequence ID" value="JAG31039.1"/>
    <property type="molecule type" value="Transcribed_RNA"/>
</dbReference>
<dbReference type="SUPFAM" id="SSF56672">
    <property type="entry name" value="DNA/RNA polymerases"/>
    <property type="match status" value="1"/>
</dbReference>
<dbReference type="PROSITE" id="PS50878">
    <property type="entry name" value="RT_POL"/>
    <property type="match status" value="1"/>
</dbReference>
<protein>
    <submittedName>
        <fullName evidence="2">Putative RNA-directed DNA polymerase from transposon BS</fullName>
    </submittedName>
</protein>
<dbReference type="InterPro" id="IPR000477">
    <property type="entry name" value="RT_dom"/>
</dbReference>
<gene>
    <name evidence="2" type="primary">RTase_31</name>
    <name evidence="2" type="ORF">CM83_20991</name>
</gene>
<dbReference type="GO" id="GO:0003964">
    <property type="term" value="F:RNA-directed DNA polymerase activity"/>
    <property type="evidence" value="ECO:0007669"/>
    <property type="project" value="UniProtKB-KW"/>
</dbReference>
<keyword evidence="2" id="KW-0695">RNA-directed DNA polymerase</keyword>
<dbReference type="PANTHER" id="PTHR33332">
    <property type="entry name" value="REVERSE TRANSCRIPTASE DOMAIN-CONTAINING PROTEIN"/>
    <property type="match status" value="1"/>
</dbReference>
<accession>A0A0A9YFV1</accession>
<name>A0A0A9YFV1_LYGHE</name>